<dbReference type="PANTHER" id="PTHR47472:SF1">
    <property type="entry name" value="DUF1446-DOMAIN-CONTAINING PROTEIN"/>
    <property type="match status" value="1"/>
</dbReference>
<dbReference type="InterPro" id="IPR010839">
    <property type="entry name" value="AtuA_N"/>
</dbReference>
<evidence type="ECO:0000259" key="1">
    <source>
        <dbReference type="Pfam" id="PF07287"/>
    </source>
</evidence>
<sequence length="443" mass="46718">MIRLGAGAGFAGDRIDPAVELAREGDLDYLVFECLGERTVAAGQLRRLADPDEGYDPLLEARMRAVLPVIEPGRTRIITNSGAAHPLAAGRRVTEVARALGRPTRVAVVTGDDALAAVRSLDPILWETGEPLSRCPDELVSANAYLGADGIRQALAERPDVVVTGRVADPALYLGPLQHEYGWADDDWQRLAAGTVVGHLLECAGQLTGGYFADPVTKPVPGLARLGFPFADIRPDGAATLSKVDGSGGRLDVRTATEQLLYEVDRPEAYLTPDVTADFSGVSFQQTGPDRVEVSGAGGTARPDELKVTLGFRGGWLGEGQISYAGPRARARAELAAEIVSERLTTVHGIPADAIGVELIGAGAAFRGLAPANEPIEVRLRVTARTADAAQARLVGWEVESLYTNGPAGGGGARTGVQQTLVVRSCLVPRDLVSPTVTIMEER</sequence>
<dbReference type="EMBL" id="BSEL01000004">
    <property type="protein sequence ID" value="GLJ67613.1"/>
    <property type="molecule type" value="Genomic_DNA"/>
</dbReference>
<accession>A0ABQ5SVQ0</accession>
<dbReference type="Pfam" id="PF07287">
    <property type="entry name" value="AtuA"/>
    <property type="match status" value="1"/>
</dbReference>
<keyword evidence="3" id="KW-1185">Reference proteome</keyword>
<name>A0ABQ5SVQ0_9ACTN</name>
<evidence type="ECO:0000313" key="3">
    <source>
        <dbReference type="Proteomes" id="UP001142292"/>
    </source>
</evidence>
<feature type="domain" description="Acyclic terpene utilisation N-terminal" evidence="1">
    <location>
        <begin position="2"/>
        <end position="438"/>
    </location>
</feature>
<gene>
    <name evidence="2" type="ORF">GCM10017579_16490</name>
</gene>
<comment type="caution">
    <text evidence="2">The sequence shown here is derived from an EMBL/GenBank/DDBJ whole genome shotgun (WGS) entry which is preliminary data.</text>
</comment>
<dbReference type="PANTHER" id="PTHR47472">
    <property type="entry name" value="PROPIONYL-COA CARBOXYLASE"/>
    <property type="match status" value="1"/>
</dbReference>
<evidence type="ECO:0000313" key="2">
    <source>
        <dbReference type="EMBL" id="GLJ67613.1"/>
    </source>
</evidence>
<dbReference type="Proteomes" id="UP001142292">
    <property type="component" value="Unassembled WGS sequence"/>
</dbReference>
<proteinExistence type="predicted"/>
<organism evidence="2 3">
    <name type="scientific">Nocardioides luteus</name>
    <dbReference type="NCBI Taxonomy" id="1844"/>
    <lineage>
        <taxon>Bacteria</taxon>
        <taxon>Bacillati</taxon>
        <taxon>Actinomycetota</taxon>
        <taxon>Actinomycetes</taxon>
        <taxon>Propionibacteriales</taxon>
        <taxon>Nocardioidaceae</taxon>
        <taxon>Nocardioides</taxon>
    </lineage>
</organism>
<protein>
    <submittedName>
        <fullName evidence="2">ABC transporter substrate-binding protein</fullName>
    </submittedName>
</protein>
<reference evidence="2" key="2">
    <citation type="submission" date="2023-01" db="EMBL/GenBank/DDBJ databases">
        <authorList>
            <person name="Sun Q."/>
            <person name="Evtushenko L."/>
        </authorList>
    </citation>
    <scope>NUCLEOTIDE SEQUENCE</scope>
    <source>
        <strain evidence="2">VKM Ac-1246</strain>
    </source>
</reference>
<reference evidence="2" key="1">
    <citation type="journal article" date="2014" name="Int. J. Syst. Evol. Microbiol.">
        <title>Complete genome of a new Firmicutes species belonging to the dominant human colonic microbiota ('Ruminococcus bicirculans') reveals two chromosomes and a selective capacity to utilize plant glucans.</title>
        <authorList>
            <consortium name="NISC Comparative Sequencing Program"/>
            <person name="Wegmann U."/>
            <person name="Louis P."/>
            <person name="Goesmann A."/>
            <person name="Henrissat B."/>
            <person name="Duncan S.H."/>
            <person name="Flint H.J."/>
        </authorList>
    </citation>
    <scope>NUCLEOTIDE SEQUENCE</scope>
    <source>
        <strain evidence="2">VKM Ac-1246</strain>
    </source>
</reference>